<organism evidence="6 7">
    <name type="scientific">Paraclostridium ghonii</name>
    <dbReference type="NCBI Taxonomy" id="29358"/>
    <lineage>
        <taxon>Bacteria</taxon>
        <taxon>Bacillati</taxon>
        <taxon>Bacillota</taxon>
        <taxon>Clostridia</taxon>
        <taxon>Peptostreptococcales</taxon>
        <taxon>Peptostreptococcaceae</taxon>
        <taxon>Paraclostridium</taxon>
    </lineage>
</organism>
<evidence type="ECO:0000313" key="7">
    <source>
        <dbReference type="Proteomes" id="UP001232584"/>
    </source>
</evidence>
<gene>
    <name evidence="6" type="ORF">QOZ92_000989</name>
</gene>
<keyword evidence="2" id="KW-0813">Transport</keyword>
<protein>
    <submittedName>
        <fullName evidence="6">ABC-2 type transport system ATP-binding protein</fullName>
    </submittedName>
</protein>
<accession>A0ABU0MZJ1</accession>
<dbReference type="SMART" id="SM00382">
    <property type="entry name" value="AAA"/>
    <property type="match status" value="1"/>
</dbReference>
<dbReference type="PANTHER" id="PTHR42711:SF5">
    <property type="entry name" value="ABC TRANSPORTER ATP-BINDING PROTEIN NATA"/>
    <property type="match status" value="1"/>
</dbReference>
<keyword evidence="3" id="KW-0547">Nucleotide-binding</keyword>
<keyword evidence="4 6" id="KW-0067">ATP-binding</keyword>
<evidence type="ECO:0000256" key="4">
    <source>
        <dbReference type="ARBA" id="ARBA00022840"/>
    </source>
</evidence>
<dbReference type="Proteomes" id="UP001232584">
    <property type="component" value="Unassembled WGS sequence"/>
</dbReference>
<dbReference type="PANTHER" id="PTHR42711">
    <property type="entry name" value="ABC TRANSPORTER ATP-BINDING PROTEIN"/>
    <property type="match status" value="1"/>
</dbReference>
<dbReference type="InterPro" id="IPR027417">
    <property type="entry name" value="P-loop_NTPase"/>
</dbReference>
<name>A0ABU0MZJ1_9FIRM</name>
<reference evidence="6 7" key="1">
    <citation type="submission" date="2023-07" db="EMBL/GenBank/DDBJ databases">
        <title>Genomic Encyclopedia of Type Strains, Phase IV (KMG-IV): sequencing the most valuable type-strain genomes for metagenomic binning, comparative biology and taxonomic classification.</title>
        <authorList>
            <person name="Goeker M."/>
        </authorList>
    </citation>
    <scope>NUCLEOTIDE SEQUENCE [LARGE SCALE GENOMIC DNA]</scope>
    <source>
        <strain evidence="6 7">DSM 15049</strain>
    </source>
</reference>
<proteinExistence type="inferred from homology"/>
<dbReference type="InterPro" id="IPR017871">
    <property type="entry name" value="ABC_transporter-like_CS"/>
</dbReference>
<dbReference type="PROSITE" id="PS00211">
    <property type="entry name" value="ABC_TRANSPORTER_1"/>
    <property type="match status" value="1"/>
</dbReference>
<evidence type="ECO:0000259" key="5">
    <source>
        <dbReference type="PROSITE" id="PS50893"/>
    </source>
</evidence>
<dbReference type="Pfam" id="PF00005">
    <property type="entry name" value="ABC_tran"/>
    <property type="match status" value="1"/>
</dbReference>
<keyword evidence="7" id="KW-1185">Reference proteome</keyword>
<evidence type="ECO:0000256" key="1">
    <source>
        <dbReference type="ARBA" id="ARBA00005417"/>
    </source>
</evidence>
<dbReference type="SUPFAM" id="SSF52540">
    <property type="entry name" value="P-loop containing nucleoside triphosphate hydrolases"/>
    <property type="match status" value="1"/>
</dbReference>
<evidence type="ECO:0000256" key="2">
    <source>
        <dbReference type="ARBA" id="ARBA00022448"/>
    </source>
</evidence>
<dbReference type="CDD" id="cd03230">
    <property type="entry name" value="ABC_DR_subfamily_A"/>
    <property type="match status" value="1"/>
</dbReference>
<evidence type="ECO:0000313" key="6">
    <source>
        <dbReference type="EMBL" id="MDQ0555876.1"/>
    </source>
</evidence>
<dbReference type="InterPro" id="IPR003593">
    <property type="entry name" value="AAA+_ATPase"/>
</dbReference>
<dbReference type="PROSITE" id="PS50893">
    <property type="entry name" value="ABC_TRANSPORTER_2"/>
    <property type="match status" value="1"/>
</dbReference>
<dbReference type="InterPro" id="IPR050763">
    <property type="entry name" value="ABC_transporter_ATP-binding"/>
</dbReference>
<feature type="domain" description="ABC transporter" evidence="5">
    <location>
        <begin position="4"/>
        <end position="234"/>
    </location>
</feature>
<dbReference type="InterPro" id="IPR003439">
    <property type="entry name" value="ABC_transporter-like_ATP-bd"/>
</dbReference>
<sequence length="244" mass="27940">MYNVDVTNLHKSYGKKKVLKGINFRAKKGEIIGVIGKNGAGKSTFLEILMTIKEFDSGEVVVLDQNLKNISDTKLKKLKENISAVLQPTQFYKKLKIKELLQLFNAYYGNKANLEEIIDEFELQGHLNSYFDDLSGGWKQKVSLAIAFSSNPRLIILDEPTTGLDPHMRNRLWKNIINYIKKNESTVILSTHYMDEIETYCDKVLFINNGTNEIFDTPQNILNLGYKTINDFYLKKISAEGEMI</sequence>
<dbReference type="Gene3D" id="3.40.50.300">
    <property type="entry name" value="P-loop containing nucleotide triphosphate hydrolases"/>
    <property type="match status" value="1"/>
</dbReference>
<evidence type="ECO:0000256" key="3">
    <source>
        <dbReference type="ARBA" id="ARBA00022741"/>
    </source>
</evidence>
<comment type="caution">
    <text evidence="6">The sequence shown here is derived from an EMBL/GenBank/DDBJ whole genome shotgun (WGS) entry which is preliminary data.</text>
</comment>
<dbReference type="GO" id="GO:0005524">
    <property type="term" value="F:ATP binding"/>
    <property type="evidence" value="ECO:0007669"/>
    <property type="project" value="UniProtKB-KW"/>
</dbReference>
<dbReference type="EMBL" id="JAUSWG010000003">
    <property type="protein sequence ID" value="MDQ0555876.1"/>
    <property type="molecule type" value="Genomic_DNA"/>
</dbReference>
<comment type="similarity">
    <text evidence="1">Belongs to the ABC transporter superfamily.</text>
</comment>
<dbReference type="RefSeq" id="WP_307503965.1">
    <property type="nucleotide sequence ID" value="NZ_BAAACE010000001.1"/>
</dbReference>